<dbReference type="EMBL" id="JAEQBW010000005">
    <property type="protein sequence ID" value="MBK6265954.1"/>
    <property type="molecule type" value="Genomic_DNA"/>
</dbReference>
<evidence type="ECO:0000313" key="1">
    <source>
        <dbReference type="EMBL" id="MBK6265954.1"/>
    </source>
</evidence>
<dbReference type="Pfam" id="PF13591">
    <property type="entry name" value="MerR_2"/>
    <property type="match status" value="1"/>
</dbReference>
<keyword evidence="2" id="KW-1185">Reference proteome</keyword>
<name>A0A934WZN2_9BACT</name>
<organism evidence="1 2">
    <name type="scientific">Marivirga aurantiaca</name>
    <dbReference type="NCBI Taxonomy" id="2802615"/>
    <lineage>
        <taxon>Bacteria</taxon>
        <taxon>Pseudomonadati</taxon>
        <taxon>Bacteroidota</taxon>
        <taxon>Cytophagia</taxon>
        <taxon>Cytophagales</taxon>
        <taxon>Marivirgaceae</taxon>
        <taxon>Marivirga</taxon>
    </lineage>
</organism>
<gene>
    <name evidence="1" type="ORF">JKA74_13005</name>
</gene>
<dbReference type="Proteomes" id="UP000611723">
    <property type="component" value="Unassembled WGS sequence"/>
</dbReference>
<proteinExistence type="predicted"/>
<dbReference type="RefSeq" id="WP_201431626.1">
    <property type="nucleotide sequence ID" value="NZ_JAEQBW010000005.1"/>
</dbReference>
<comment type="caution">
    <text evidence="1">The sequence shown here is derived from an EMBL/GenBank/DDBJ whole genome shotgun (WGS) entry which is preliminary data.</text>
</comment>
<accession>A0A934WZN2</accession>
<reference evidence="1" key="1">
    <citation type="submission" date="2021-01" db="EMBL/GenBank/DDBJ databases">
        <title>Marivirga aurantiaca sp. nov., isolated from intertidal surface sediments.</title>
        <authorList>
            <person name="Zhang M."/>
        </authorList>
    </citation>
    <scope>NUCLEOTIDE SEQUENCE</scope>
    <source>
        <strain evidence="1">S37H4</strain>
    </source>
</reference>
<dbReference type="Gene3D" id="1.10.1660.10">
    <property type="match status" value="1"/>
</dbReference>
<evidence type="ECO:0000313" key="2">
    <source>
        <dbReference type="Proteomes" id="UP000611723"/>
    </source>
</evidence>
<evidence type="ECO:0008006" key="3">
    <source>
        <dbReference type="Google" id="ProtNLM"/>
    </source>
</evidence>
<dbReference type="AlphaFoldDB" id="A0A934WZN2"/>
<protein>
    <recommendedName>
        <fullName evidence="3">MerR family transcriptional regulator</fullName>
    </recommendedName>
</protein>
<sequence>MEKHEYIPLETICHYHSVSDSFIFSLNEIDLIEISVIDERNCIPASQLTDLEKYVRLHRDLEINFEGIDVINHLVQRIQSMQHQMDLLEKRLELYEPKDR</sequence>